<evidence type="ECO:0000256" key="2">
    <source>
        <dbReference type="ARBA" id="ARBA00023295"/>
    </source>
</evidence>
<accession>A0AAD5SNH2</accession>
<feature type="transmembrane region" description="Helical" evidence="4">
    <location>
        <begin position="28"/>
        <end position="50"/>
    </location>
</feature>
<reference evidence="6" key="1">
    <citation type="submission" date="2020-05" db="EMBL/GenBank/DDBJ databases">
        <title>Phylogenomic resolution of chytrid fungi.</title>
        <authorList>
            <person name="Stajich J.E."/>
            <person name="Amses K."/>
            <person name="Simmons R."/>
            <person name="Seto K."/>
            <person name="Myers J."/>
            <person name="Bonds A."/>
            <person name="Quandt C.A."/>
            <person name="Barry K."/>
            <person name="Liu P."/>
            <person name="Grigoriev I."/>
            <person name="Longcore J.E."/>
            <person name="James T.Y."/>
        </authorList>
    </citation>
    <scope>NUCLEOTIDE SEQUENCE</scope>
    <source>
        <strain evidence="6">JEL0513</strain>
    </source>
</reference>
<evidence type="ECO:0000256" key="3">
    <source>
        <dbReference type="SAM" id="MobiDB-lite"/>
    </source>
</evidence>
<keyword evidence="2" id="KW-0326">Glycosidase</keyword>
<evidence type="ECO:0000313" key="7">
    <source>
        <dbReference type="Proteomes" id="UP001211907"/>
    </source>
</evidence>
<dbReference type="AlphaFoldDB" id="A0AAD5SNH2"/>
<dbReference type="GO" id="GO:0004568">
    <property type="term" value="F:chitinase activity"/>
    <property type="evidence" value="ECO:0007669"/>
    <property type="project" value="TreeGrafter"/>
</dbReference>
<dbReference type="EMBL" id="JADGJH010004905">
    <property type="protein sequence ID" value="KAJ3083147.1"/>
    <property type="molecule type" value="Genomic_DNA"/>
</dbReference>
<dbReference type="PANTHER" id="PTHR45708">
    <property type="entry name" value="ENDOCHITINASE"/>
    <property type="match status" value="1"/>
</dbReference>
<keyword evidence="7" id="KW-1185">Reference proteome</keyword>
<keyword evidence="1" id="KW-0378">Hydrolase</keyword>
<dbReference type="SUPFAM" id="SSF51445">
    <property type="entry name" value="(Trans)glycosidases"/>
    <property type="match status" value="1"/>
</dbReference>
<feature type="region of interest" description="Disordered" evidence="3">
    <location>
        <begin position="57"/>
        <end position="81"/>
    </location>
</feature>
<dbReference type="InterPro" id="IPR017853">
    <property type="entry name" value="GH"/>
</dbReference>
<evidence type="ECO:0000256" key="4">
    <source>
        <dbReference type="SAM" id="Phobius"/>
    </source>
</evidence>
<feature type="region of interest" description="Disordered" evidence="3">
    <location>
        <begin position="1"/>
        <end position="22"/>
    </location>
</feature>
<comment type="caution">
    <text evidence="6">The sequence shown here is derived from an EMBL/GenBank/DDBJ whole genome shotgun (WGS) entry which is preliminary data.</text>
</comment>
<sequence length="463" mass="49731">MSEPHPSATTAELEKLDSSNQPRNRRRVIAVASIAAVIVIVAVALLAYFLTRNKSDSTQQTSTNTTSVSVQTSASVSANATTSSTTKHGKLFGYYGQNAIANGVDIMEGTNSRNTSTSDYQRPLAYYCETGLYDVMNLAFLNLFGGGKNTFTITFASFNVTTPYGGDYTYNGDDTESNDDSVVEGYANIGIDIKKCQALGVKVMLSLGGDKVSAYTFVAGDGLSYATLFYNMFLDGNSTVRPFGTGVILDGIEMDVEKNDDPTVWNPEMITFLVNLKKLSPKSQVAVVPQCYLGTTGEDQNVGTVIANATAAASIDYLIIQYYNNPICSYPFGFNYQTWKTLYSGPLVIGLAGDWTSAISGGFLDASALQTVYDLIKDDDQFTGFSVYDVSSSNPPAYAWSYLEYSNPPLSHYSQTLRNVLDGKGSGGVSEVALGYAPLQNISTAMRCGGTWVEANSTCTNAV</sequence>
<dbReference type="InterPro" id="IPR001223">
    <property type="entry name" value="Glyco_hydro18_cat"/>
</dbReference>
<dbReference type="GO" id="GO:0005975">
    <property type="term" value="P:carbohydrate metabolic process"/>
    <property type="evidence" value="ECO:0007669"/>
    <property type="project" value="InterPro"/>
</dbReference>
<feature type="non-terminal residue" evidence="6">
    <location>
        <position position="463"/>
    </location>
</feature>
<evidence type="ECO:0000256" key="1">
    <source>
        <dbReference type="ARBA" id="ARBA00022801"/>
    </source>
</evidence>
<keyword evidence="4" id="KW-0472">Membrane</keyword>
<dbReference type="InterPro" id="IPR050542">
    <property type="entry name" value="Glycosyl_Hydrlase18_Chitinase"/>
</dbReference>
<dbReference type="PANTHER" id="PTHR45708:SF49">
    <property type="entry name" value="ENDOCHITINASE"/>
    <property type="match status" value="1"/>
</dbReference>
<evidence type="ECO:0000259" key="5">
    <source>
        <dbReference type="PROSITE" id="PS51910"/>
    </source>
</evidence>
<keyword evidence="4" id="KW-1133">Transmembrane helix</keyword>
<dbReference type="PROSITE" id="PS51910">
    <property type="entry name" value="GH18_2"/>
    <property type="match status" value="1"/>
</dbReference>
<keyword evidence="4" id="KW-0812">Transmembrane</keyword>
<gene>
    <name evidence="6" type="primary">CHT1_8</name>
    <name evidence="6" type="ORF">HK100_009518</name>
</gene>
<dbReference type="Gene3D" id="3.20.20.80">
    <property type="entry name" value="Glycosidases"/>
    <property type="match status" value="1"/>
</dbReference>
<protein>
    <submittedName>
        <fullName evidence="6">Chitinase 1</fullName>
    </submittedName>
</protein>
<organism evidence="6 7">
    <name type="scientific">Physocladia obscura</name>
    <dbReference type="NCBI Taxonomy" id="109957"/>
    <lineage>
        <taxon>Eukaryota</taxon>
        <taxon>Fungi</taxon>
        <taxon>Fungi incertae sedis</taxon>
        <taxon>Chytridiomycota</taxon>
        <taxon>Chytridiomycota incertae sedis</taxon>
        <taxon>Chytridiomycetes</taxon>
        <taxon>Chytridiales</taxon>
        <taxon>Chytriomycetaceae</taxon>
        <taxon>Physocladia</taxon>
    </lineage>
</organism>
<feature type="domain" description="GH18" evidence="5">
    <location>
        <begin position="89"/>
        <end position="420"/>
    </location>
</feature>
<proteinExistence type="predicted"/>
<name>A0AAD5SNH2_9FUNG</name>
<dbReference type="GO" id="GO:0005576">
    <property type="term" value="C:extracellular region"/>
    <property type="evidence" value="ECO:0007669"/>
    <property type="project" value="TreeGrafter"/>
</dbReference>
<dbReference type="Proteomes" id="UP001211907">
    <property type="component" value="Unassembled WGS sequence"/>
</dbReference>
<evidence type="ECO:0000313" key="6">
    <source>
        <dbReference type="EMBL" id="KAJ3083147.1"/>
    </source>
</evidence>